<proteinExistence type="predicted"/>
<gene>
    <name evidence="2" type="ORF">F2Q70_00036613</name>
</gene>
<name>A0A8S9JQ39_BRACR</name>
<evidence type="ECO:0000256" key="1">
    <source>
        <dbReference type="SAM" id="MobiDB-lite"/>
    </source>
</evidence>
<protein>
    <submittedName>
        <fullName evidence="2">Uncharacterized protein</fullName>
    </submittedName>
</protein>
<comment type="caution">
    <text evidence="2">The sequence shown here is derived from an EMBL/GenBank/DDBJ whole genome shotgun (WGS) entry which is preliminary data.</text>
</comment>
<feature type="region of interest" description="Disordered" evidence="1">
    <location>
        <begin position="1"/>
        <end position="23"/>
    </location>
</feature>
<sequence length="112" mass="12506">MATLSSSLLSSSPLCKSRFSPSRTDFISFSPRRTLSAVSPAILSLSVKHHRCRNSFQVRSVASPAETASEFDEMVSGTKRNFICFVPLKPNEKVQQKDIEQCNYADQEHINP</sequence>
<reference evidence="2" key="1">
    <citation type="submission" date="2019-12" db="EMBL/GenBank/DDBJ databases">
        <title>Genome sequencing and annotation of Brassica cretica.</title>
        <authorList>
            <person name="Studholme D.J."/>
            <person name="Sarris P.F."/>
        </authorList>
    </citation>
    <scope>NUCLEOTIDE SEQUENCE</scope>
    <source>
        <strain evidence="2">PFS-102/07</strain>
        <tissue evidence="2">Leaf</tissue>
    </source>
</reference>
<evidence type="ECO:0000313" key="2">
    <source>
        <dbReference type="EMBL" id="KAF2583889.1"/>
    </source>
</evidence>
<feature type="compositionally biased region" description="Low complexity" evidence="1">
    <location>
        <begin position="1"/>
        <end position="12"/>
    </location>
</feature>
<accession>A0A8S9JQ39</accession>
<organism evidence="2">
    <name type="scientific">Brassica cretica</name>
    <name type="common">Mustard</name>
    <dbReference type="NCBI Taxonomy" id="69181"/>
    <lineage>
        <taxon>Eukaryota</taxon>
        <taxon>Viridiplantae</taxon>
        <taxon>Streptophyta</taxon>
        <taxon>Embryophyta</taxon>
        <taxon>Tracheophyta</taxon>
        <taxon>Spermatophyta</taxon>
        <taxon>Magnoliopsida</taxon>
        <taxon>eudicotyledons</taxon>
        <taxon>Gunneridae</taxon>
        <taxon>Pentapetalae</taxon>
        <taxon>rosids</taxon>
        <taxon>malvids</taxon>
        <taxon>Brassicales</taxon>
        <taxon>Brassicaceae</taxon>
        <taxon>Brassiceae</taxon>
        <taxon>Brassica</taxon>
    </lineage>
</organism>
<dbReference type="AlphaFoldDB" id="A0A8S9JQ39"/>
<dbReference type="EMBL" id="QGKY02000246">
    <property type="protein sequence ID" value="KAF2583889.1"/>
    <property type="molecule type" value="Genomic_DNA"/>
</dbReference>